<keyword evidence="2" id="KW-1185">Reference proteome</keyword>
<protein>
    <submittedName>
        <fullName evidence="1">Uncharacterized protein</fullName>
    </submittedName>
</protein>
<proteinExistence type="predicted"/>
<name>A0AAN8TF73_SOLBU</name>
<accession>A0AAN8TF73</accession>
<comment type="caution">
    <text evidence="1">The sequence shown here is derived from an EMBL/GenBank/DDBJ whole genome shotgun (WGS) entry which is preliminary data.</text>
</comment>
<gene>
    <name evidence="1" type="ORF">RDI58_017745</name>
</gene>
<evidence type="ECO:0000313" key="1">
    <source>
        <dbReference type="EMBL" id="KAK6784291.1"/>
    </source>
</evidence>
<dbReference type="Proteomes" id="UP001371456">
    <property type="component" value="Unassembled WGS sequence"/>
</dbReference>
<sequence>MLIEDKVIKIRNEEAPNATNNPFPTHNNEHVLGMVDIYEDSKKTSRTQMEIMASNEELSMILEPIQKSPLIMKGEISNFGDSRKLLLYIPGSIKRIEVPLNGQ</sequence>
<organism evidence="1 2">
    <name type="scientific">Solanum bulbocastanum</name>
    <name type="common">Wild potato</name>
    <dbReference type="NCBI Taxonomy" id="147425"/>
    <lineage>
        <taxon>Eukaryota</taxon>
        <taxon>Viridiplantae</taxon>
        <taxon>Streptophyta</taxon>
        <taxon>Embryophyta</taxon>
        <taxon>Tracheophyta</taxon>
        <taxon>Spermatophyta</taxon>
        <taxon>Magnoliopsida</taxon>
        <taxon>eudicotyledons</taxon>
        <taxon>Gunneridae</taxon>
        <taxon>Pentapetalae</taxon>
        <taxon>asterids</taxon>
        <taxon>lamiids</taxon>
        <taxon>Solanales</taxon>
        <taxon>Solanaceae</taxon>
        <taxon>Solanoideae</taxon>
        <taxon>Solaneae</taxon>
        <taxon>Solanum</taxon>
    </lineage>
</organism>
<dbReference type="EMBL" id="JBANQN010000007">
    <property type="protein sequence ID" value="KAK6784291.1"/>
    <property type="molecule type" value="Genomic_DNA"/>
</dbReference>
<evidence type="ECO:0000313" key="2">
    <source>
        <dbReference type="Proteomes" id="UP001371456"/>
    </source>
</evidence>
<dbReference type="AlphaFoldDB" id="A0AAN8TF73"/>
<reference evidence="1 2" key="1">
    <citation type="submission" date="2024-02" db="EMBL/GenBank/DDBJ databases">
        <title>de novo genome assembly of Solanum bulbocastanum strain 11H21.</title>
        <authorList>
            <person name="Hosaka A.J."/>
        </authorList>
    </citation>
    <scope>NUCLEOTIDE SEQUENCE [LARGE SCALE GENOMIC DNA]</scope>
    <source>
        <tissue evidence="1">Young leaves</tissue>
    </source>
</reference>